<sequence length="110" mass="12315">MEVPASTSFTAWTRPILTISLISSLHGTSTFARHGVTALKYSKSIWLNFLREPINNSLPRSMLFHLMALSPSADTDCPDKLLAPTMTLVSLFVCFSTSVWVTDTFQWTEM</sequence>
<organism evidence="1 2">
    <name type="scientific">Caerostris extrusa</name>
    <name type="common">Bark spider</name>
    <name type="synonym">Caerostris bankana</name>
    <dbReference type="NCBI Taxonomy" id="172846"/>
    <lineage>
        <taxon>Eukaryota</taxon>
        <taxon>Metazoa</taxon>
        <taxon>Ecdysozoa</taxon>
        <taxon>Arthropoda</taxon>
        <taxon>Chelicerata</taxon>
        <taxon>Arachnida</taxon>
        <taxon>Araneae</taxon>
        <taxon>Araneomorphae</taxon>
        <taxon>Entelegynae</taxon>
        <taxon>Araneoidea</taxon>
        <taxon>Araneidae</taxon>
        <taxon>Caerostris</taxon>
    </lineage>
</organism>
<dbReference type="AlphaFoldDB" id="A0AAV4V5Q3"/>
<keyword evidence="2" id="KW-1185">Reference proteome</keyword>
<evidence type="ECO:0000313" key="1">
    <source>
        <dbReference type="EMBL" id="GIY65334.1"/>
    </source>
</evidence>
<dbReference type="EMBL" id="BPLR01013982">
    <property type="protein sequence ID" value="GIY65334.1"/>
    <property type="molecule type" value="Genomic_DNA"/>
</dbReference>
<evidence type="ECO:0008006" key="3">
    <source>
        <dbReference type="Google" id="ProtNLM"/>
    </source>
</evidence>
<accession>A0AAV4V5Q3</accession>
<comment type="caution">
    <text evidence="1">The sequence shown here is derived from an EMBL/GenBank/DDBJ whole genome shotgun (WGS) entry which is preliminary data.</text>
</comment>
<dbReference type="Proteomes" id="UP001054945">
    <property type="component" value="Unassembled WGS sequence"/>
</dbReference>
<proteinExistence type="predicted"/>
<gene>
    <name evidence="1" type="ORF">CEXT_793181</name>
</gene>
<evidence type="ECO:0000313" key="2">
    <source>
        <dbReference type="Proteomes" id="UP001054945"/>
    </source>
</evidence>
<name>A0AAV4V5Q3_CAEEX</name>
<reference evidence="1 2" key="1">
    <citation type="submission" date="2021-06" db="EMBL/GenBank/DDBJ databases">
        <title>Caerostris extrusa draft genome.</title>
        <authorList>
            <person name="Kono N."/>
            <person name="Arakawa K."/>
        </authorList>
    </citation>
    <scope>NUCLEOTIDE SEQUENCE [LARGE SCALE GENOMIC DNA]</scope>
</reference>
<protein>
    <recommendedName>
        <fullName evidence="3">Secreted protein</fullName>
    </recommendedName>
</protein>